<dbReference type="Proteomes" id="UP000321548">
    <property type="component" value="Unassembled WGS sequence"/>
</dbReference>
<dbReference type="RefSeq" id="WP_147704811.1">
    <property type="nucleotide sequence ID" value="NZ_VDUY01000005.1"/>
</dbReference>
<evidence type="ECO:0000313" key="2">
    <source>
        <dbReference type="EMBL" id="TXL64562.1"/>
    </source>
</evidence>
<dbReference type="PANTHER" id="PTHR33608:SF6">
    <property type="entry name" value="BLL2464 PROTEIN"/>
    <property type="match status" value="1"/>
</dbReference>
<dbReference type="OrthoDB" id="9776116at2"/>
<reference evidence="2 3" key="1">
    <citation type="submission" date="2019-06" db="EMBL/GenBank/DDBJ databases">
        <title>Quisquiliibacterium sp. nov., isolated from a maize field.</title>
        <authorList>
            <person name="Lin S.-Y."/>
            <person name="Tsai C.-F."/>
            <person name="Young C.-C."/>
        </authorList>
    </citation>
    <scope>NUCLEOTIDE SEQUENCE [LARGE SCALE GENOMIC DNA]</scope>
    <source>
        <strain evidence="2 3">CC-CFT501</strain>
    </source>
</reference>
<protein>
    <submittedName>
        <fullName evidence="2">DUF58 domain-containing protein</fullName>
    </submittedName>
</protein>
<dbReference type="InterPro" id="IPR002881">
    <property type="entry name" value="DUF58"/>
</dbReference>
<dbReference type="Gene3D" id="3.40.50.410">
    <property type="entry name" value="von Willebrand factor, type A domain"/>
    <property type="match status" value="1"/>
</dbReference>
<name>A0A5C8NTP1_9BURK</name>
<dbReference type="SUPFAM" id="SSF53300">
    <property type="entry name" value="vWA-like"/>
    <property type="match status" value="1"/>
</dbReference>
<dbReference type="EMBL" id="VDUY01000005">
    <property type="protein sequence ID" value="TXL64562.1"/>
    <property type="molecule type" value="Genomic_DNA"/>
</dbReference>
<gene>
    <name evidence="2" type="ORF">FHP08_12470</name>
</gene>
<dbReference type="Pfam" id="PF01882">
    <property type="entry name" value="DUF58"/>
    <property type="match status" value="1"/>
</dbReference>
<proteinExistence type="predicted"/>
<sequence>MWTSPNRPEAAHAATGTRDAAHAEGVLRRLEWTVIRRLDGQLQGDFRTLFRGAGMDLADLREYQHHDDVRHIDWNVTARLDTPHVRQFTESREIDAWFLLDLSASVDFGSGPGSKLDMARDFTAVLARLLARHGNRIGATLYGAGVEATLPARGGRTQVLGLLHRIATRPPPLRPHPTDLAELFRRADDAIRRRSLVFVVSDFQSLPGWHDALGRLAVRHEVVAVRVVDPLERELPDLGVVTIQDAETGEQLQVDTHDRGFRRRFAEAAARRETDLQEAFARAGVDVLELATDDDLADAVLRFARLRRLRNRLGAGGAR</sequence>
<feature type="domain" description="DUF58" evidence="1">
    <location>
        <begin position="59"/>
        <end position="273"/>
    </location>
</feature>
<dbReference type="PANTHER" id="PTHR33608">
    <property type="entry name" value="BLL2464 PROTEIN"/>
    <property type="match status" value="1"/>
</dbReference>
<evidence type="ECO:0000259" key="1">
    <source>
        <dbReference type="Pfam" id="PF01882"/>
    </source>
</evidence>
<comment type="caution">
    <text evidence="2">The sequence shown here is derived from an EMBL/GenBank/DDBJ whole genome shotgun (WGS) entry which is preliminary data.</text>
</comment>
<accession>A0A5C8NTP1</accession>
<dbReference type="InterPro" id="IPR036465">
    <property type="entry name" value="vWFA_dom_sf"/>
</dbReference>
<organism evidence="2 3">
    <name type="scientific">Zeimonas arvi</name>
    <dbReference type="NCBI Taxonomy" id="2498847"/>
    <lineage>
        <taxon>Bacteria</taxon>
        <taxon>Pseudomonadati</taxon>
        <taxon>Pseudomonadota</taxon>
        <taxon>Betaproteobacteria</taxon>
        <taxon>Burkholderiales</taxon>
        <taxon>Burkholderiaceae</taxon>
        <taxon>Zeimonas</taxon>
    </lineage>
</organism>
<dbReference type="AlphaFoldDB" id="A0A5C8NTP1"/>
<evidence type="ECO:0000313" key="3">
    <source>
        <dbReference type="Proteomes" id="UP000321548"/>
    </source>
</evidence>
<keyword evidence="3" id="KW-1185">Reference proteome</keyword>